<evidence type="ECO:0000313" key="3">
    <source>
        <dbReference type="EMBL" id="GGS23722.1"/>
    </source>
</evidence>
<sequence>MERPGPGRRRVRSGAVRATELIDRAGRRFPRSQPPSRRAAPAEEPSAAPSVDPPSRRMRAAKLAGLVLAALTLCGTVGTAAVVSRERGDAVGADAPGPITGRRALLPDDLTAAVSHASSVASTTFAAPTTAASTAIVARTSRPATDQGTSPADGSTSPVSTSGLSDGELVAEYYRLVRSDPGNAFTLLSGAEFGADLGQFLTAWSAVTDVRVMDIETTAEGVVADVRMHLVTGQTLWVRQLFHVTDDTPRRIANVTLLSAQVG</sequence>
<accession>A0A918L9W0</accession>
<dbReference type="Proteomes" id="UP000660680">
    <property type="component" value="Unassembled WGS sequence"/>
</dbReference>
<dbReference type="AlphaFoldDB" id="A0A918L9W0"/>
<keyword evidence="2" id="KW-1133">Transmembrane helix</keyword>
<keyword evidence="2" id="KW-0472">Membrane</keyword>
<feature type="transmembrane region" description="Helical" evidence="2">
    <location>
        <begin position="63"/>
        <end position="83"/>
    </location>
</feature>
<evidence type="ECO:0000256" key="2">
    <source>
        <dbReference type="SAM" id="Phobius"/>
    </source>
</evidence>
<feature type="compositionally biased region" description="Basic residues" evidence="1">
    <location>
        <begin position="1"/>
        <end position="12"/>
    </location>
</feature>
<reference evidence="3" key="2">
    <citation type="submission" date="2020-09" db="EMBL/GenBank/DDBJ databases">
        <authorList>
            <person name="Sun Q."/>
            <person name="Ohkuma M."/>
        </authorList>
    </citation>
    <scope>NUCLEOTIDE SEQUENCE</scope>
    <source>
        <strain evidence="3">JCM 3276</strain>
    </source>
</reference>
<keyword evidence="2" id="KW-0812">Transmembrane</keyword>
<dbReference type="EMBL" id="BMRB01000001">
    <property type="protein sequence ID" value="GGS23722.1"/>
    <property type="molecule type" value="Genomic_DNA"/>
</dbReference>
<feature type="region of interest" description="Disordered" evidence="1">
    <location>
        <begin position="1"/>
        <end position="55"/>
    </location>
</feature>
<feature type="compositionally biased region" description="Low complexity" evidence="1">
    <location>
        <begin position="34"/>
        <end position="50"/>
    </location>
</feature>
<organism evidence="3 4">
    <name type="scientific">Actinokineospora fastidiosa</name>
    <dbReference type="NCBI Taxonomy" id="1816"/>
    <lineage>
        <taxon>Bacteria</taxon>
        <taxon>Bacillati</taxon>
        <taxon>Actinomycetota</taxon>
        <taxon>Actinomycetes</taxon>
        <taxon>Pseudonocardiales</taxon>
        <taxon>Pseudonocardiaceae</taxon>
        <taxon>Actinokineospora</taxon>
    </lineage>
</organism>
<proteinExistence type="predicted"/>
<keyword evidence="4" id="KW-1185">Reference proteome</keyword>
<feature type="compositionally biased region" description="Polar residues" evidence="1">
    <location>
        <begin position="142"/>
        <end position="164"/>
    </location>
</feature>
<comment type="caution">
    <text evidence="3">The sequence shown here is derived from an EMBL/GenBank/DDBJ whole genome shotgun (WGS) entry which is preliminary data.</text>
</comment>
<feature type="region of interest" description="Disordered" evidence="1">
    <location>
        <begin position="140"/>
        <end position="164"/>
    </location>
</feature>
<evidence type="ECO:0000256" key="1">
    <source>
        <dbReference type="SAM" id="MobiDB-lite"/>
    </source>
</evidence>
<reference evidence="3" key="1">
    <citation type="journal article" date="2014" name="Int. J. Syst. Evol. Microbiol.">
        <title>Complete genome sequence of Corynebacterium casei LMG S-19264T (=DSM 44701T), isolated from a smear-ripened cheese.</title>
        <authorList>
            <consortium name="US DOE Joint Genome Institute (JGI-PGF)"/>
            <person name="Walter F."/>
            <person name="Albersmeier A."/>
            <person name="Kalinowski J."/>
            <person name="Ruckert C."/>
        </authorList>
    </citation>
    <scope>NUCLEOTIDE SEQUENCE</scope>
    <source>
        <strain evidence="3">JCM 3276</strain>
    </source>
</reference>
<dbReference type="RefSeq" id="WP_189209581.1">
    <property type="nucleotide sequence ID" value="NZ_BMRB01000001.1"/>
</dbReference>
<evidence type="ECO:0000313" key="4">
    <source>
        <dbReference type="Proteomes" id="UP000660680"/>
    </source>
</evidence>
<protein>
    <submittedName>
        <fullName evidence="3">Uncharacterized protein</fullName>
    </submittedName>
</protein>
<gene>
    <name evidence="3" type="ORF">GCM10010171_16050</name>
</gene>
<name>A0A918L9W0_9PSEU</name>